<keyword evidence="3" id="KW-1185">Reference proteome</keyword>
<accession>A0AB39ZMC4</accession>
<evidence type="ECO:0000313" key="3">
    <source>
        <dbReference type="Proteomes" id="UP001652628"/>
    </source>
</evidence>
<organism evidence="3 4">
    <name type="scientific">Drosophila suzukii</name>
    <name type="common">Spotted-wing drosophila fruit fly</name>
    <dbReference type="NCBI Taxonomy" id="28584"/>
    <lineage>
        <taxon>Eukaryota</taxon>
        <taxon>Metazoa</taxon>
        <taxon>Ecdysozoa</taxon>
        <taxon>Arthropoda</taxon>
        <taxon>Hexapoda</taxon>
        <taxon>Insecta</taxon>
        <taxon>Pterygota</taxon>
        <taxon>Neoptera</taxon>
        <taxon>Endopterygota</taxon>
        <taxon>Diptera</taxon>
        <taxon>Brachycera</taxon>
        <taxon>Muscomorpha</taxon>
        <taxon>Ephydroidea</taxon>
        <taxon>Drosophilidae</taxon>
        <taxon>Drosophila</taxon>
        <taxon>Sophophora</taxon>
    </lineage>
</organism>
<dbReference type="InterPro" id="IPR031957">
    <property type="entry name" value="DUF4777"/>
</dbReference>
<feature type="compositionally biased region" description="Basic and acidic residues" evidence="1">
    <location>
        <begin position="84"/>
        <end position="99"/>
    </location>
</feature>
<dbReference type="Proteomes" id="UP001652628">
    <property type="component" value="Chromosome X"/>
</dbReference>
<evidence type="ECO:0000256" key="1">
    <source>
        <dbReference type="SAM" id="MobiDB-lite"/>
    </source>
</evidence>
<feature type="region of interest" description="Disordered" evidence="1">
    <location>
        <begin position="81"/>
        <end position="154"/>
    </location>
</feature>
<dbReference type="Pfam" id="PF16007">
    <property type="entry name" value="DUF4777"/>
    <property type="match status" value="1"/>
</dbReference>
<reference evidence="4" key="1">
    <citation type="submission" date="2025-08" db="UniProtKB">
        <authorList>
            <consortium name="RefSeq"/>
        </authorList>
    </citation>
    <scope>IDENTIFICATION</scope>
</reference>
<evidence type="ECO:0000313" key="4">
    <source>
        <dbReference type="RefSeq" id="XP_016938935.2"/>
    </source>
</evidence>
<dbReference type="AlphaFoldDB" id="A0AB39ZMC4"/>
<dbReference type="RefSeq" id="XP_016938935.2">
    <property type="nucleotide sequence ID" value="XM_017083446.4"/>
</dbReference>
<sequence length="154" mass="17485">MLHSSYNRAPRRKLIPNLFSNILQVIADADHPLTEPEIIEAVADRLDRSDEELKRQITVSLHDALIYGYLRVKNYRYSIVPSRLDPDDHPHQQPVHHEPSSSITATAEHHRVQDRISSGTSHSPSHDRNQEAPSPSKNPQAVKKVTAEPEKQTN</sequence>
<dbReference type="GeneID" id="108016719"/>
<feature type="domain" description="DUF4777" evidence="2">
    <location>
        <begin position="15"/>
        <end position="79"/>
    </location>
</feature>
<protein>
    <recommendedName>
        <fullName evidence="2">DUF4777 domain-containing protein</fullName>
    </recommendedName>
</protein>
<feature type="compositionally biased region" description="Basic and acidic residues" evidence="1">
    <location>
        <begin position="145"/>
        <end position="154"/>
    </location>
</feature>
<name>A0AB39ZMC4_DROSZ</name>
<gene>
    <name evidence="4" type="primary">LOC108016719</name>
</gene>
<evidence type="ECO:0000259" key="2">
    <source>
        <dbReference type="Pfam" id="PF16007"/>
    </source>
</evidence>
<proteinExistence type="predicted"/>